<comment type="caution">
    <text evidence="2">The sequence shown here is derived from an EMBL/GenBank/DDBJ whole genome shotgun (WGS) entry which is preliminary data.</text>
</comment>
<organism evidence="2 3">
    <name type="scientific">Rhodanobacter aciditrophus</name>
    <dbReference type="NCBI Taxonomy" id="1623218"/>
    <lineage>
        <taxon>Bacteria</taxon>
        <taxon>Pseudomonadati</taxon>
        <taxon>Pseudomonadota</taxon>
        <taxon>Gammaproteobacteria</taxon>
        <taxon>Lysobacterales</taxon>
        <taxon>Rhodanobacteraceae</taxon>
        <taxon>Rhodanobacter</taxon>
    </lineage>
</organism>
<keyword evidence="3" id="KW-1185">Reference proteome</keyword>
<sequence>MIFIDTVNRLRQLPERDDTVFQRRRRTVSSNDSLTLSEAATYVQHITLTADAAFELTPVDSIIANILETLLEQFENQKLDVTALSQLAANQEDWELPLQTPPLEQAQDSPTDYTEHLKAQQKKGIEKRFEFTLLGKSNQQRKLMLLFRIQHLNTSAIQRLQGIPPNQQLTTPYSIEQLQSLPEHWTFEMDQDGEQQPLSSLYNNVSTRATYTISVPGLQIWYEKERDALPLLIADPNFGYVYIGNYGTGSTASEHQSPTIHHEGDIDTSA</sequence>
<name>A0ABW4AXH8_9GAMM</name>
<evidence type="ECO:0000256" key="1">
    <source>
        <dbReference type="SAM" id="MobiDB-lite"/>
    </source>
</evidence>
<evidence type="ECO:0000313" key="2">
    <source>
        <dbReference type="EMBL" id="MFD1381961.1"/>
    </source>
</evidence>
<proteinExistence type="predicted"/>
<gene>
    <name evidence="2" type="ORF">ACFQ45_01185</name>
</gene>
<protein>
    <submittedName>
        <fullName evidence="2">Uncharacterized protein</fullName>
    </submittedName>
</protein>
<dbReference type="RefSeq" id="WP_377364479.1">
    <property type="nucleotide sequence ID" value="NZ_JBHTMN010000003.1"/>
</dbReference>
<feature type="region of interest" description="Disordered" evidence="1">
    <location>
        <begin position="251"/>
        <end position="270"/>
    </location>
</feature>
<feature type="compositionally biased region" description="Basic and acidic residues" evidence="1">
    <location>
        <begin position="260"/>
        <end position="270"/>
    </location>
</feature>
<reference evidence="3" key="1">
    <citation type="journal article" date="2019" name="Int. J. Syst. Evol. Microbiol.">
        <title>The Global Catalogue of Microorganisms (GCM) 10K type strain sequencing project: providing services to taxonomists for standard genome sequencing and annotation.</title>
        <authorList>
            <consortium name="The Broad Institute Genomics Platform"/>
            <consortium name="The Broad Institute Genome Sequencing Center for Infectious Disease"/>
            <person name="Wu L."/>
            <person name="Ma J."/>
        </authorList>
    </citation>
    <scope>NUCLEOTIDE SEQUENCE [LARGE SCALE GENOMIC DNA]</scope>
    <source>
        <strain evidence="3">JCM 30774</strain>
    </source>
</reference>
<accession>A0ABW4AXH8</accession>
<dbReference type="Proteomes" id="UP001597059">
    <property type="component" value="Unassembled WGS sequence"/>
</dbReference>
<dbReference type="EMBL" id="JBHTMN010000003">
    <property type="protein sequence ID" value="MFD1381961.1"/>
    <property type="molecule type" value="Genomic_DNA"/>
</dbReference>
<evidence type="ECO:0000313" key="3">
    <source>
        <dbReference type="Proteomes" id="UP001597059"/>
    </source>
</evidence>